<dbReference type="AlphaFoldDB" id="A0A445FTH3"/>
<gene>
    <name evidence="1" type="ORF">D0Y65_048592</name>
</gene>
<feature type="non-terminal residue" evidence="1">
    <location>
        <position position="95"/>
    </location>
</feature>
<organism evidence="1 2">
    <name type="scientific">Glycine soja</name>
    <name type="common">Wild soybean</name>
    <dbReference type="NCBI Taxonomy" id="3848"/>
    <lineage>
        <taxon>Eukaryota</taxon>
        <taxon>Viridiplantae</taxon>
        <taxon>Streptophyta</taxon>
        <taxon>Embryophyta</taxon>
        <taxon>Tracheophyta</taxon>
        <taxon>Spermatophyta</taxon>
        <taxon>Magnoliopsida</taxon>
        <taxon>eudicotyledons</taxon>
        <taxon>Gunneridae</taxon>
        <taxon>Pentapetalae</taxon>
        <taxon>rosids</taxon>
        <taxon>fabids</taxon>
        <taxon>Fabales</taxon>
        <taxon>Fabaceae</taxon>
        <taxon>Papilionoideae</taxon>
        <taxon>50 kb inversion clade</taxon>
        <taxon>NPAAA clade</taxon>
        <taxon>indigoferoid/millettioid clade</taxon>
        <taxon>Phaseoleae</taxon>
        <taxon>Glycine</taxon>
        <taxon>Glycine subgen. Soja</taxon>
    </lineage>
</organism>
<name>A0A445FTH3_GLYSO</name>
<dbReference type="EMBL" id="QZWG01000018">
    <property type="protein sequence ID" value="RZB52199.1"/>
    <property type="molecule type" value="Genomic_DNA"/>
</dbReference>
<proteinExistence type="predicted"/>
<evidence type="ECO:0000313" key="1">
    <source>
        <dbReference type="EMBL" id="RZB52199.1"/>
    </source>
</evidence>
<evidence type="ECO:0000313" key="2">
    <source>
        <dbReference type="Proteomes" id="UP000289340"/>
    </source>
</evidence>
<comment type="caution">
    <text evidence="1">The sequence shown here is derived from an EMBL/GenBank/DDBJ whole genome shotgun (WGS) entry which is preliminary data.</text>
</comment>
<keyword evidence="2" id="KW-1185">Reference proteome</keyword>
<sequence>MKKFQIFTFRLLKVLSEKLKLFLTILIEKAKRISKSIIESILKSILKSILSQIKQFFKMLFIKFKFKKIDELSESKKDSTIYKNNPMISETTISI</sequence>
<protein>
    <submittedName>
        <fullName evidence="1">Protein TIC 214</fullName>
    </submittedName>
</protein>
<dbReference type="Proteomes" id="UP000289340">
    <property type="component" value="Chromosome 18"/>
</dbReference>
<accession>A0A445FTH3</accession>
<reference evidence="1 2" key="1">
    <citation type="submission" date="2018-09" db="EMBL/GenBank/DDBJ databases">
        <title>A high-quality reference genome of wild soybean provides a powerful tool to mine soybean genomes.</title>
        <authorList>
            <person name="Xie M."/>
            <person name="Chung C.Y.L."/>
            <person name="Li M.-W."/>
            <person name="Wong F.-L."/>
            <person name="Chan T.-F."/>
            <person name="Lam H.-M."/>
        </authorList>
    </citation>
    <scope>NUCLEOTIDE SEQUENCE [LARGE SCALE GENOMIC DNA]</scope>
    <source>
        <strain evidence="2">cv. W05</strain>
        <tissue evidence="1">Hypocotyl of etiolated seedlings</tissue>
    </source>
</reference>